<evidence type="ECO:0000259" key="6">
    <source>
        <dbReference type="Pfam" id="PF07773"/>
    </source>
</evidence>
<evidence type="ECO:0000256" key="5">
    <source>
        <dbReference type="ARBA" id="ARBA00023180"/>
    </source>
</evidence>
<dbReference type="GO" id="GO:0060271">
    <property type="term" value="P:cilium assembly"/>
    <property type="evidence" value="ECO:0007669"/>
    <property type="project" value="TreeGrafter"/>
</dbReference>
<protein>
    <submittedName>
        <fullName evidence="8">Tectonic-1-like</fullName>
    </submittedName>
</protein>
<dbReference type="PANTHER" id="PTHR14611:SF1">
    <property type="entry name" value="TECTONIC-1"/>
    <property type="match status" value="1"/>
</dbReference>
<evidence type="ECO:0000313" key="9">
    <source>
        <dbReference type="Proteomes" id="UP001230051"/>
    </source>
</evidence>
<dbReference type="EMBL" id="JAGXEW010000302">
    <property type="protein sequence ID" value="KAK1141755.1"/>
    <property type="molecule type" value="Genomic_DNA"/>
</dbReference>
<dbReference type="AlphaFoldDB" id="A0AAD8FN02"/>
<accession>A0AAD8FN02</accession>
<keyword evidence="9" id="KW-1185">Reference proteome</keyword>
<evidence type="ECO:0000259" key="7">
    <source>
        <dbReference type="Pfam" id="PF25752"/>
    </source>
</evidence>
<dbReference type="InterPro" id="IPR011677">
    <property type="entry name" value="TCTN1-3_dom"/>
</dbReference>
<reference evidence="8" key="1">
    <citation type="submission" date="2022-02" db="EMBL/GenBank/DDBJ databases">
        <title>Atlantic sturgeon de novo genome assembly.</title>
        <authorList>
            <person name="Stock M."/>
            <person name="Klopp C."/>
            <person name="Guiguen Y."/>
            <person name="Cabau C."/>
            <person name="Parinello H."/>
            <person name="Santidrian Yebra-Pimentel E."/>
            <person name="Kuhl H."/>
            <person name="Dirks R.P."/>
            <person name="Guessner J."/>
            <person name="Wuertz S."/>
            <person name="Du K."/>
            <person name="Schartl M."/>
        </authorList>
    </citation>
    <scope>NUCLEOTIDE SEQUENCE</scope>
    <source>
        <strain evidence="8">STURGEONOMICS-FGT-2020</strain>
        <tissue evidence="8">Whole blood</tissue>
    </source>
</reference>
<dbReference type="GO" id="GO:0036038">
    <property type="term" value="C:MKS complex"/>
    <property type="evidence" value="ECO:0007669"/>
    <property type="project" value="TreeGrafter"/>
</dbReference>
<name>A0AAD8FN02_ACIOX</name>
<feature type="domain" description="Tectonic-1-3 N-terminal" evidence="7">
    <location>
        <begin position="33"/>
        <end position="139"/>
    </location>
</feature>
<sequence length="580" mass="62139">MLTPIDFLEISTGKEVPKAATVSKPLPLAGSLPTPITYVSSLCPCDLLEGQCDVNCCCDPYCAAEIALFTTCLVQKLIVNSQLCSQQAAVYSLNVTNSSTQRTFTLTDQVSPDVFCIQTANYESGLSFTPPEVPTDSNFDTLVRQFIGYFFSSAAVSQTDATSSSVESQAAGYKYADLIRTLSEASGEGFLKLPTTAATSQCADSNPAAFLENQATRCSRRFSVTTDCTTLSALNLQSYQDFRILSVSKLIYKPPPVLLESVAGACLAPTVSRLDTTDVSSYPPEPLQAGTVCNNVVLQVSYLISYSDTGAIVDAKVSFILGALNSSMVPVSQSFQITFVQENTKPVPSSGNPGYVVGLPLVAGSRTAGYPFACFSYSGKRREHSSRRGFHCTVQTALCVCPCRVPSTKNCTLLSETILGVLRGQGFPQFVASFGNSKPQNVLDWVQIKTENSVAVSEKESCNIPLSLDIVVQWTKYGSLVNPQAQIVNVTEKINSVSLNALTAGRIMQISSSVSFVGVSAAAQAGYKARPPSMPNSLQLLLPICLKKAASSRPSSLCVWRTPLHAQTRVRDPASLTHYD</sequence>
<comment type="subunit">
    <text evidence="2">Part of the tectonic-like complex (also named B9 complex).</text>
</comment>
<dbReference type="Pfam" id="PF07773">
    <property type="entry name" value="TCTN_DUF1619"/>
    <property type="match status" value="2"/>
</dbReference>
<feature type="domain" description="Tectonic-1-3" evidence="6">
    <location>
        <begin position="395"/>
        <end position="518"/>
    </location>
</feature>
<dbReference type="InterPro" id="IPR057724">
    <property type="entry name" value="TCTN1-3_N"/>
</dbReference>
<organism evidence="8 9">
    <name type="scientific">Acipenser oxyrinchus oxyrinchus</name>
    <dbReference type="NCBI Taxonomy" id="40147"/>
    <lineage>
        <taxon>Eukaryota</taxon>
        <taxon>Metazoa</taxon>
        <taxon>Chordata</taxon>
        <taxon>Craniata</taxon>
        <taxon>Vertebrata</taxon>
        <taxon>Euteleostomi</taxon>
        <taxon>Actinopterygii</taxon>
        <taxon>Chondrostei</taxon>
        <taxon>Acipenseriformes</taxon>
        <taxon>Acipenseridae</taxon>
        <taxon>Acipenser</taxon>
    </lineage>
</organism>
<evidence type="ECO:0000256" key="1">
    <source>
        <dbReference type="ARBA" id="ARBA00007633"/>
    </source>
</evidence>
<evidence type="ECO:0000256" key="4">
    <source>
        <dbReference type="ARBA" id="ARBA00022794"/>
    </source>
</evidence>
<keyword evidence="3" id="KW-0732">Signal</keyword>
<dbReference type="Pfam" id="PF25752">
    <property type="entry name" value="DUF1619_N"/>
    <property type="match status" value="1"/>
</dbReference>
<evidence type="ECO:0000313" key="8">
    <source>
        <dbReference type="EMBL" id="KAK1141755.1"/>
    </source>
</evidence>
<feature type="domain" description="Tectonic-1-3" evidence="6">
    <location>
        <begin position="170"/>
        <end position="341"/>
    </location>
</feature>
<evidence type="ECO:0000256" key="2">
    <source>
        <dbReference type="ARBA" id="ARBA00011495"/>
    </source>
</evidence>
<dbReference type="PANTHER" id="PTHR14611">
    <property type="entry name" value="TECTONIC FAMILY MEMBER"/>
    <property type="match status" value="1"/>
</dbReference>
<dbReference type="GO" id="GO:1904491">
    <property type="term" value="P:protein localization to ciliary transition zone"/>
    <property type="evidence" value="ECO:0007669"/>
    <property type="project" value="TreeGrafter"/>
</dbReference>
<keyword evidence="5" id="KW-0325">Glycoprotein</keyword>
<comment type="similarity">
    <text evidence="1">Belongs to the tectonic family.</text>
</comment>
<dbReference type="InterPro" id="IPR040354">
    <property type="entry name" value="TCTN1-3"/>
</dbReference>
<proteinExistence type="inferred from homology"/>
<comment type="caution">
    <text evidence="8">The sequence shown here is derived from an EMBL/GenBank/DDBJ whole genome shotgun (WGS) entry which is preliminary data.</text>
</comment>
<keyword evidence="4" id="KW-0970">Cilium biogenesis/degradation</keyword>
<gene>
    <name evidence="8" type="primary">TCTN1</name>
    <name evidence="8" type="ORF">AOXY_G37076</name>
</gene>
<evidence type="ECO:0000256" key="3">
    <source>
        <dbReference type="ARBA" id="ARBA00022729"/>
    </source>
</evidence>
<dbReference type="Proteomes" id="UP001230051">
    <property type="component" value="Unassembled WGS sequence"/>
</dbReference>